<organism evidence="3 4">
    <name type="scientific">Xenoophorus captivus</name>
    <dbReference type="NCBI Taxonomy" id="1517983"/>
    <lineage>
        <taxon>Eukaryota</taxon>
        <taxon>Metazoa</taxon>
        <taxon>Chordata</taxon>
        <taxon>Craniata</taxon>
        <taxon>Vertebrata</taxon>
        <taxon>Euteleostomi</taxon>
        <taxon>Actinopterygii</taxon>
        <taxon>Neopterygii</taxon>
        <taxon>Teleostei</taxon>
        <taxon>Neoteleostei</taxon>
        <taxon>Acanthomorphata</taxon>
        <taxon>Ovalentaria</taxon>
        <taxon>Atherinomorphae</taxon>
        <taxon>Cyprinodontiformes</taxon>
        <taxon>Goodeidae</taxon>
        <taxon>Xenoophorus</taxon>
    </lineage>
</organism>
<protein>
    <recommendedName>
        <fullName evidence="2">DNA2/NAM7 helicase helicase domain-containing protein</fullName>
    </recommendedName>
</protein>
<dbReference type="InterPro" id="IPR045055">
    <property type="entry name" value="DNA2/NAM7-like"/>
</dbReference>
<reference evidence="3 4" key="1">
    <citation type="submission" date="2021-06" db="EMBL/GenBank/DDBJ databases">
        <authorList>
            <person name="Palmer J.M."/>
        </authorList>
    </citation>
    <scope>NUCLEOTIDE SEQUENCE [LARGE SCALE GENOMIC DNA]</scope>
    <source>
        <strain evidence="3 4">XC_2019</strain>
        <tissue evidence="3">Muscle</tissue>
    </source>
</reference>
<feature type="region of interest" description="Disordered" evidence="1">
    <location>
        <begin position="1"/>
        <end position="37"/>
    </location>
</feature>
<dbReference type="Pfam" id="PF13086">
    <property type="entry name" value="AAA_11"/>
    <property type="match status" value="1"/>
</dbReference>
<dbReference type="InterPro" id="IPR027417">
    <property type="entry name" value="P-loop_NTPase"/>
</dbReference>
<dbReference type="Gene3D" id="3.40.50.300">
    <property type="entry name" value="P-loop containing nucleotide triphosphate hydrolases"/>
    <property type="match status" value="1"/>
</dbReference>
<dbReference type="PANTHER" id="PTHR10887">
    <property type="entry name" value="DNA2/NAM7 HELICASE FAMILY"/>
    <property type="match status" value="1"/>
</dbReference>
<evidence type="ECO:0000256" key="1">
    <source>
        <dbReference type="SAM" id="MobiDB-lite"/>
    </source>
</evidence>
<comment type="caution">
    <text evidence="3">The sequence shown here is derived from an EMBL/GenBank/DDBJ whole genome shotgun (WGS) entry which is preliminary data.</text>
</comment>
<feature type="non-terminal residue" evidence="3">
    <location>
        <position position="422"/>
    </location>
</feature>
<name>A0ABV0RVQ4_9TELE</name>
<proteinExistence type="predicted"/>
<evidence type="ECO:0000313" key="4">
    <source>
        <dbReference type="Proteomes" id="UP001434883"/>
    </source>
</evidence>
<dbReference type="EMBL" id="JAHRIN010059652">
    <property type="protein sequence ID" value="MEQ2212320.1"/>
    <property type="molecule type" value="Genomic_DNA"/>
</dbReference>
<feature type="domain" description="DNA2/NAM7 helicase helicase" evidence="2">
    <location>
        <begin position="126"/>
        <end position="343"/>
    </location>
</feature>
<feature type="compositionally biased region" description="Basic and acidic residues" evidence="1">
    <location>
        <begin position="15"/>
        <end position="28"/>
    </location>
</feature>
<sequence>MRAGAAGIGVRRGGHVGDRREGRGETRDGAGPSPRKLGYKTLEELSKQEPSIVAITLSSNPGFRVLLAETPMRPDLIQLVCLVLSKAFTSRTERGTRQHLADIIKESKPFSSLDTEAWPDMEELGLDESQMKAFQLALTKELAIIQGPPGTGKTYVGLKIAQALLTNQELWNNGDPAPMLVVCYTNHALDQFLEEIYFRYTLGKSHLPPFPNNLQIEDSFETVKGKNTNVMMEWLGLGLTHFQQREPETAKGNDEEAVEEEDDLIEIAEEAELIQAERMIDDGWTIGPRADRDDKKKGKVDESVREVEELMLAMNLDNIDVRVQQSEDAWQMQRDQRRKMKNKIKKEIGKSSVMTEQEENNILNIWSLNLEDRWRLYRLWVTRYRIELRTKALESEQAYQNAVDRLADVKRQENLHILKKAT</sequence>
<feature type="compositionally biased region" description="Gly residues" evidence="1">
    <location>
        <begin position="1"/>
        <end position="11"/>
    </location>
</feature>
<accession>A0ABV0RVQ4</accession>
<evidence type="ECO:0000313" key="3">
    <source>
        <dbReference type="EMBL" id="MEQ2212320.1"/>
    </source>
</evidence>
<evidence type="ECO:0000259" key="2">
    <source>
        <dbReference type="Pfam" id="PF13086"/>
    </source>
</evidence>
<dbReference type="Proteomes" id="UP001434883">
    <property type="component" value="Unassembled WGS sequence"/>
</dbReference>
<dbReference type="InterPro" id="IPR041677">
    <property type="entry name" value="DNA2/NAM7_AAA_11"/>
</dbReference>
<dbReference type="PANTHER" id="PTHR10887:SF341">
    <property type="entry name" value="NFX1-TYPE ZINC FINGER-CONTAINING PROTEIN 1"/>
    <property type="match status" value="1"/>
</dbReference>
<dbReference type="SUPFAM" id="SSF52540">
    <property type="entry name" value="P-loop containing nucleoside triphosphate hydrolases"/>
    <property type="match status" value="1"/>
</dbReference>
<gene>
    <name evidence="3" type="ORF">XENOCAPTIV_029242</name>
</gene>
<keyword evidence="4" id="KW-1185">Reference proteome</keyword>